<sequence>MASMSHISPVLIANRGEIAVRLIKSAKALGIKTIAIYTPADQQSLHVRLADKAVPLTGGNAGGYLQTAEILQICQAENVASVIPGYGFLSENTDFAEDVVKAGMTWIGPSSDTIKSFGIKHTSRILAEEAGVPIVPGTKDLLKSAQEARQAAEAIGFPVILKATAGGGGMGLQVCNNSDEVQHYFETIVSRGQTLFKNAGVFMEKYIAQGRHIEVQIFGNGLGDAISFFERECSIQRRHQKVIEECPSLFVEKTPGLRQKLSDAAIRLAELVKYKSAGTVEFLVDDDTGSFFFLEMNTRLQVEHGITELCYNVDLVAMMYEQAAAEASPLGGIKHLKQRQPTGPQGAAVELRLYSENPVRNYAPSPGLLQDLEWAQGDIRIDTWVTKGTNISAYYDPLLAKLMAHSPTREESSEKLIRFIDDSVIAGPPTNADFLRQILASPPFKAGQTTTNFLSTKFNYKPCAIDVISGGPLTHIQDLPAWFGVRNGVPESGPMDPLAFQIANILVGNELTTEALEMTGAGPELRFLADALVAVSGPDIAIELDGEPKKSWESFAVKAGQRLSLGKIRGNGCRAYLAVSGGFPSVPKFIGSKSNAIACNFGGYQGRRLAAGDLIFIKEQDVSRLSRFTRAFPSDLLPKYESDWEIYCVPGPHDVGFLTNSGIETLYNTKWKVSHNASRSGIAIVGPTPEFSRQDGGEGGGHPSNVLEYGYPLGAVNWAGDAANILPLEGPDMGGFISTNTVVRADFWRLGQVSPGNTVTFKPISFDSAIELRKRTMDFISAISEAFKRPGGIKDLRPLDWVVPSDHVSAVIKEIDETDSRPPTTYRQAGDTYILVEYGQQKSSLNLRGRVELLANEIESWKDDRISGCVATHINLLVQFDGTRLHQSELMEKLIKAEQRIPDASQAKLPSRIIRLPLVWDDSVTKKYIQDYTEAVRPSAVYLPSNIDFVARNNGITAQDVLDTFIKARWICVSVCFYTAVPCIINLDPRKQLRCPKWNPPRTATPEGCVGVGGISACLYNSLSPGGFQMMGRSIPGWDFFSHNKQYLRNKPAFFRTFDQFEFYQVSEEEYNGFLNDFHAGQFTYDIQPAEFDMKEYNQFLDSIQDDLVQVRKRQDEAAAVLAKEEASLLAAWKASKAAMVTSVTDDIEKLKADPKLSYIASPMNANVWKLQVKEGDIIQKNHLITILEAMKMEISVFSEDEFIGTRVTKVVQKPGSIVSPGDPICFVEEVQ</sequence>
<keyword evidence="3 7" id="KW-0547">Nucleotide-binding</keyword>
<feature type="domain" description="ATP-grasp" evidence="9">
    <location>
        <begin position="124"/>
        <end position="324"/>
    </location>
</feature>
<keyword evidence="6" id="KW-0092">Biotin</keyword>
<dbReference type="InterPro" id="IPR005479">
    <property type="entry name" value="CPAse_ATP-bd"/>
</dbReference>
<dbReference type="Pfam" id="PF00364">
    <property type="entry name" value="Biotin_lipoyl"/>
    <property type="match status" value="1"/>
</dbReference>
<dbReference type="Pfam" id="PF02682">
    <property type="entry name" value="CT_C_D"/>
    <property type="match status" value="1"/>
</dbReference>
<dbReference type="InterPro" id="IPR011764">
    <property type="entry name" value="Biotin_carboxylation_dom"/>
</dbReference>
<dbReference type="Gene3D" id="2.40.100.10">
    <property type="entry name" value="Cyclophilin-like"/>
    <property type="match status" value="2"/>
</dbReference>
<proteinExistence type="predicted"/>
<dbReference type="PANTHER" id="PTHR18866:SF128">
    <property type="entry name" value="UREA AMIDOLYASE"/>
    <property type="match status" value="1"/>
</dbReference>
<evidence type="ECO:0000256" key="1">
    <source>
        <dbReference type="ARBA" id="ARBA00001953"/>
    </source>
</evidence>
<dbReference type="GO" id="GO:0016874">
    <property type="term" value="F:ligase activity"/>
    <property type="evidence" value="ECO:0007669"/>
    <property type="project" value="UniProtKB-KW"/>
</dbReference>
<dbReference type="Gene3D" id="3.30.1360.40">
    <property type="match status" value="1"/>
</dbReference>
<dbReference type="SUPFAM" id="SSF52440">
    <property type="entry name" value="PreATP-grasp domain"/>
    <property type="match status" value="1"/>
</dbReference>
<dbReference type="SMART" id="SM00797">
    <property type="entry name" value="AHS2"/>
    <property type="match status" value="1"/>
</dbReference>
<name>A0A0G0A1M2_TRIHA</name>
<evidence type="ECO:0000259" key="9">
    <source>
        <dbReference type="PROSITE" id="PS50975"/>
    </source>
</evidence>
<dbReference type="GO" id="GO:0046872">
    <property type="term" value="F:metal ion binding"/>
    <property type="evidence" value="ECO:0007669"/>
    <property type="project" value="InterPro"/>
</dbReference>
<dbReference type="PROSITE" id="PS00867">
    <property type="entry name" value="CPSASE_2"/>
    <property type="match status" value="1"/>
</dbReference>
<accession>A0A0G0A1M2</accession>
<dbReference type="PROSITE" id="PS50979">
    <property type="entry name" value="BC"/>
    <property type="match status" value="1"/>
</dbReference>
<dbReference type="PROSITE" id="PS00866">
    <property type="entry name" value="CPSASE_1"/>
    <property type="match status" value="1"/>
</dbReference>
<evidence type="ECO:0000259" key="10">
    <source>
        <dbReference type="PROSITE" id="PS50979"/>
    </source>
</evidence>
<dbReference type="InterPro" id="IPR000089">
    <property type="entry name" value="Biotin_lipoyl"/>
</dbReference>
<dbReference type="SMART" id="SM00878">
    <property type="entry name" value="Biotin_carb_C"/>
    <property type="match status" value="1"/>
</dbReference>
<dbReference type="PROSITE" id="PS50968">
    <property type="entry name" value="BIOTINYL_LIPOYL"/>
    <property type="match status" value="1"/>
</dbReference>
<dbReference type="InterPro" id="IPR011054">
    <property type="entry name" value="Rudment_hybrid_motif"/>
</dbReference>
<gene>
    <name evidence="11" type="ORF">THAR02_01715</name>
</gene>
<evidence type="ECO:0000313" key="12">
    <source>
        <dbReference type="Proteomes" id="UP000034112"/>
    </source>
</evidence>
<dbReference type="Gene3D" id="2.40.50.100">
    <property type="match status" value="1"/>
</dbReference>
<dbReference type="Pfam" id="PF02626">
    <property type="entry name" value="CT_A_B"/>
    <property type="match status" value="1"/>
</dbReference>
<dbReference type="SUPFAM" id="SSF56059">
    <property type="entry name" value="Glutathione synthetase ATP-binding domain-like"/>
    <property type="match status" value="1"/>
</dbReference>
<feature type="domain" description="Biotin carboxylation" evidence="10">
    <location>
        <begin position="6"/>
        <end position="459"/>
    </location>
</feature>
<dbReference type="InterPro" id="IPR003778">
    <property type="entry name" value="CT_A_B"/>
</dbReference>
<dbReference type="CDD" id="cd06850">
    <property type="entry name" value="biotinyl_domain"/>
    <property type="match status" value="1"/>
</dbReference>
<keyword evidence="5 7" id="KW-0067">ATP-binding</keyword>
<evidence type="ECO:0000256" key="4">
    <source>
        <dbReference type="ARBA" id="ARBA00022801"/>
    </source>
</evidence>
<dbReference type="Proteomes" id="UP000034112">
    <property type="component" value="Unassembled WGS sequence"/>
</dbReference>
<dbReference type="InterPro" id="IPR050856">
    <property type="entry name" value="Biotin_carboxylase_complex"/>
</dbReference>
<feature type="domain" description="Lipoyl-binding" evidence="8">
    <location>
        <begin position="1148"/>
        <end position="1229"/>
    </location>
</feature>
<dbReference type="InterPro" id="IPR016185">
    <property type="entry name" value="PreATP-grasp_dom_sf"/>
</dbReference>
<reference evidence="12" key="1">
    <citation type="journal article" date="2015" name="Genome Announc.">
        <title>Draft whole-genome sequence of the biocontrol agent Trichoderma harzianum T6776.</title>
        <authorList>
            <person name="Baroncelli R."/>
            <person name="Piaggeschi G."/>
            <person name="Fiorini L."/>
            <person name="Bertolini E."/>
            <person name="Zapparata A."/>
            <person name="Pe M.E."/>
            <person name="Sarrocco S."/>
            <person name="Vannacci G."/>
        </authorList>
    </citation>
    <scope>NUCLEOTIDE SEQUENCE [LARGE SCALE GENOMIC DNA]</scope>
    <source>
        <strain evidence="12">T6776</strain>
    </source>
</reference>
<dbReference type="PANTHER" id="PTHR18866">
    <property type="entry name" value="CARBOXYLASE:PYRUVATE/ACETYL-COA/PROPIONYL-COA CARBOXYLASE"/>
    <property type="match status" value="1"/>
</dbReference>
<evidence type="ECO:0000256" key="7">
    <source>
        <dbReference type="PROSITE-ProRule" id="PRU00409"/>
    </source>
</evidence>
<evidence type="ECO:0000256" key="5">
    <source>
        <dbReference type="ARBA" id="ARBA00022840"/>
    </source>
</evidence>
<protein>
    <recommendedName>
        <fullName evidence="13">Urea carboxylase</fullName>
    </recommendedName>
</protein>
<keyword evidence="4" id="KW-0378">Hydrolase</keyword>
<dbReference type="EMBL" id="JOKZ01000031">
    <property type="protein sequence ID" value="KKP06202.1"/>
    <property type="molecule type" value="Genomic_DNA"/>
</dbReference>
<dbReference type="OrthoDB" id="196847at2759"/>
<dbReference type="PROSITE" id="PS50975">
    <property type="entry name" value="ATP_GRASP"/>
    <property type="match status" value="1"/>
</dbReference>
<dbReference type="SUPFAM" id="SSF51246">
    <property type="entry name" value="Rudiment single hybrid motif"/>
    <property type="match status" value="1"/>
</dbReference>
<dbReference type="Pfam" id="PF02785">
    <property type="entry name" value="Biotin_carb_C"/>
    <property type="match status" value="1"/>
</dbReference>
<dbReference type="InterPro" id="IPR029000">
    <property type="entry name" value="Cyclophilin-like_dom_sf"/>
</dbReference>
<dbReference type="GO" id="GO:0016787">
    <property type="term" value="F:hydrolase activity"/>
    <property type="evidence" value="ECO:0007669"/>
    <property type="project" value="UniProtKB-KW"/>
</dbReference>
<dbReference type="AlphaFoldDB" id="A0A0G0A1M2"/>
<keyword evidence="2" id="KW-0436">Ligase</keyword>
<dbReference type="SUPFAM" id="SSF50891">
    <property type="entry name" value="Cyclophilin-like"/>
    <property type="match status" value="2"/>
</dbReference>
<dbReference type="InterPro" id="IPR011053">
    <property type="entry name" value="Single_hybrid_motif"/>
</dbReference>
<dbReference type="OMA" id="GGYMIWG"/>
<dbReference type="Gene3D" id="3.30.470.20">
    <property type="entry name" value="ATP-grasp fold, B domain"/>
    <property type="match status" value="1"/>
</dbReference>
<dbReference type="Pfam" id="PF00289">
    <property type="entry name" value="Biotin_carb_N"/>
    <property type="match status" value="1"/>
</dbReference>
<evidence type="ECO:0000259" key="8">
    <source>
        <dbReference type="PROSITE" id="PS50968"/>
    </source>
</evidence>
<dbReference type="InterPro" id="IPR005481">
    <property type="entry name" value="BC-like_N"/>
</dbReference>
<organism evidence="11 12">
    <name type="scientific">Trichoderma harzianum</name>
    <name type="common">Hypocrea lixii</name>
    <dbReference type="NCBI Taxonomy" id="5544"/>
    <lineage>
        <taxon>Eukaryota</taxon>
        <taxon>Fungi</taxon>
        <taxon>Dikarya</taxon>
        <taxon>Ascomycota</taxon>
        <taxon>Pezizomycotina</taxon>
        <taxon>Sordariomycetes</taxon>
        <taxon>Hypocreomycetidae</taxon>
        <taxon>Hypocreales</taxon>
        <taxon>Hypocreaceae</taxon>
        <taxon>Trichoderma</taxon>
    </lineage>
</organism>
<dbReference type="Pfam" id="PF02786">
    <property type="entry name" value="CPSase_L_D2"/>
    <property type="match status" value="1"/>
</dbReference>
<dbReference type="SUPFAM" id="SSF160467">
    <property type="entry name" value="PH0987 N-terminal domain-like"/>
    <property type="match status" value="1"/>
</dbReference>
<comment type="cofactor">
    <cofactor evidence="1">
        <name>biotin</name>
        <dbReference type="ChEBI" id="CHEBI:57586"/>
    </cofactor>
</comment>
<dbReference type="InterPro" id="IPR003833">
    <property type="entry name" value="CT_C_D"/>
</dbReference>
<dbReference type="InterPro" id="IPR005482">
    <property type="entry name" value="Biotin_COase_C"/>
</dbReference>
<evidence type="ECO:0000256" key="6">
    <source>
        <dbReference type="ARBA" id="ARBA00023267"/>
    </source>
</evidence>
<dbReference type="GO" id="GO:0005524">
    <property type="term" value="F:ATP binding"/>
    <property type="evidence" value="ECO:0007669"/>
    <property type="project" value="UniProtKB-UniRule"/>
</dbReference>
<dbReference type="SMART" id="SM00796">
    <property type="entry name" value="AHS1"/>
    <property type="match status" value="1"/>
</dbReference>
<dbReference type="SUPFAM" id="SSF51230">
    <property type="entry name" value="Single hybrid motif"/>
    <property type="match status" value="1"/>
</dbReference>
<evidence type="ECO:0000313" key="11">
    <source>
        <dbReference type="EMBL" id="KKP06202.1"/>
    </source>
</evidence>
<evidence type="ECO:0000256" key="3">
    <source>
        <dbReference type="ARBA" id="ARBA00022741"/>
    </source>
</evidence>
<evidence type="ECO:0008006" key="13">
    <source>
        <dbReference type="Google" id="ProtNLM"/>
    </source>
</evidence>
<dbReference type="InterPro" id="IPR011761">
    <property type="entry name" value="ATP-grasp"/>
</dbReference>
<comment type="caution">
    <text evidence="11">The sequence shown here is derived from an EMBL/GenBank/DDBJ whole genome shotgun (WGS) entry which is preliminary data.</text>
</comment>
<evidence type="ECO:0000256" key="2">
    <source>
        <dbReference type="ARBA" id="ARBA00022598"/>
    </source>
</evidence>